<evidence type="ECO:0000313" key="4">
    <source>
        <dbReference type="EMBL" id="RXM33123.1"/>
    </source>
</evidence>
<feature type="compositionally biased region" description="Basic and acidic residues" evidence="2">
    <location>
        <begin position="58"/>
        <end position="111"/>
    </location>
</feature>
<keyword evidence="4" id="KW-0251">Elongation factor</keyword>
<keyword evidence="5" id="KW-1185">Reference proteome</keyword>
<dbReference type="InterPro" id="IPR051870">
    <property type="entry name" value="Elongin-A_domain"/>
</dbReference>
<name>A0A444UD60_ACIRT</name>
<dbReference type="PANTHER" id="PTHR15141">
    <property type="entry name" value="TRANSCRIPTION ELONGATION FACTOR B POLYPEPTIDE 3"/>
    <property type="match status" value="1"/>
</dbReference>
<accession>A0A444UD60</accession>
<sequence>MKRLQDLKITLDILAETGIGKTVNCFRKHEIAGDLAKALVNQWKKLVPKETNSSSLAQDDHTPEKQESSKKKEKGDFLKEKTSSNISEKRHSTGQDKRGFEKSEFVPKEMSKTVNTKTLNNQASEGHKDEDQHLDSGKHCPTSGNTEESNGDLEDCGDKKPSRSTKAPHNPPPEKKAPIHVDKEKYDHKRTNKEPPSFNSITEEMYSSSKSFVKKDKKSTDVANDDHVKHDRKSTQSTENRSAALGDLEMDKAKSRKSVKFIEKEKSGDGDFEEPTMSFETCLNYDLGPTFKKRKKPSEIQKLTKKHKNDGKTESLGKKVSEKDKSMTEKKNIKSKNSPKKVESGSIMDLLNVPLPSFLPDCFLFPSPYIENKSRQVKRAFIHSVAKPPREVRRKQEIYGTAGSTAQPHSVDKMKISSVKTPESKARHSSSDVQMSISSAGPSQDPKKMAKIQVLQMAGLVQNMGFELIQPASTDPSGENKLG</sequence>
<comment type="subcellular location">
    <subcellularLocation>
        <location evidence="1">Nucleus</location>
    </subcellularLocation>
</comment>
<feature type="region of interest" description="Disordered" evidence="2">
    <location>
        <begin position="290"/>
        <end position="343"/>
    </location>
</feature>
<comment type="caution">
    <text evidence="4">The sequence shown here is derived from an EMBL/GenBank/DDBJ whole genome shotgun (WGS) entry which is preliminary data.</text>
</comment>
<protein>
    <submittedName>
        <fullName evidence="4">Transcription elongation factor B polypeptide 3</fullName>
    </submittedName>
</protein>
<dbReference type="PROSITE" id="PS51319">
    <property type="entry name" value="TFIIS_N"/>
    <property type="match status" value="1"/>
</dbReference>
<feature type="region of interest" description="Disordered" evidence="2">
    <location>
        <begin position="49"/>
        <end position="256"/>
    </location>
</feature>
<dbReference type="AlphaFoldDB" id="A0A444UD60"/>
<evidence type="ECO:0000259" key="3">
    <source>
        <dbReference type="PROSITE" id="PS51319"/>
    </source>
</evidence>
<dbReference type="Proteomes" id="UP000289886">
    <property type="component" value="Unassembled WGS sequence"/>
</dbReference>
<feature type="compositionally biased region" description="Basic and acidic residues" evidence="2">
    <location>
        <begin position="172"/>
        <end position="193"/>
    </location>
</feature>
<dbReference type="CDD" id="cd00183">
    <property type="entry name" value="TFIIS_I"/>
    <property type="match status" value="1"/>
</dbReference>
<evidence type="ECO:0000256" key="1">
    <source>
        <dbReference type="PROSITE-ProRule" id="PRU00649"/>
    </source>
</evidence>
<dbReference type="InterPro" id="IPR017923">
    <property type="entry name" value="TFIIS_N"/>
</dbReference>
<feature type="compositionally biased region" description="Polar residues" evidence="2">
    <location>
        <begin position="431"/>
        <end position="442"/>
    </location>
</feature>
<gene>
    <name evidence="4" type="ORF">EOD39_5717</name>
</gene>
<dbReference type="Pfam" id="PF08711">
    <property type="entry name" value="Med26"/>
    <property type="match status" value="1"/>
</dbReference>
<dbReference type="EMBL" id="SCEB01214800">
    <property type="protein sequence ID" value="RXM33123.1"/>
    <property type="molecule type" value="Genomic_DNA"/>
</dbReference>
<feature type="region of interest" description="Disordered" evidence="2">
    <location>
        <begin position="392"/>
        <end position="449"/>
    </location>
</feature>
<feature type="domain" description="TFIIS N-terminal" evidence="3">
    <location>
        <begin position="1"/>
        <end position="50"/>
    </location>
</feature>
<feature type="compositionally biased region" description="Basic and acidic residues" evidence="2">
    <location>
        <begin position="218"/>
        <end position="229"/>
    </location>
</feature>
<organism evidence="4 5">
    <name type="scientific">Acipenser ruthenus</name>
    <name type="common">Sterlet sturgeon</name>
    <dbReference type="NCBI Taxonomy" id="7906"/>
    <lineage>
        <taxon>Eukaryota</taxon>
        <taxon>Metazoa</taxon>
        <taxon>Chordata</taxon>
        <taxon>Craniata</taxon>
        <taxon>Vertebrata</taxon>
        <taxon>Euteleostomi</taxon>
        <taxon>Actinopterygii</taxon>
        <taxon>Chondrostei</taxon>
        <taxon>Acipenseriformes</taxon>
        <taxon>Acipenseridae</taxon>
        <taxon>Acipenser</taxon>
    </lineage>
</organism>
<dbReference type="PANTHER" id="PTHR15141:SF76">
    <property type="entry name" value="TRANSCRIPTION ELONGATION FACTOR B POLYPEPTIDE 3"/>
    <property type="match status" value="1"/>
</dbReference>
<keyword evidence="4" id="KW-0648">Protein biosynthesis</keyword>
<dbReference type="GO" id="GO:0005634">
    <property type="term" value="C:nucleus"/>
    <property type="evidence" value="ECO:0007669"/>
    <property type="project" value="UniProtKB-SubCell"/>
</dbReference>
<evidence type="ECO:0000313" key="5">
    <source>
        <dbReference type="Proteomes" id="UP000289886"/>
    </source>
</evidence>
<feature type="compositionally biased region" description="Polar residues" evidence="2">
    <location>
        <begin position="197"/>
        <end position="206"/>
    </location>
</feature>
<feature type="compositionally biased region" description="Basic and acidic residues" evidence="2">
    <location>
        <begin position="310"/>
        <end position="332"/>
    </location>
</feature>
<keyword evidence="1" id="KW-0539">Nucleus</keyword>
<feature type="compositionally biased region" description="Basic and acidic residues" evidence="2">
    <location>
        <begin position="125"/>
        <end position="138"/>
    </location>
</feature>
<feature type="compositionally biased region" description="Polar residues" evidence="2">
    <location>
        <begin position="112"/>
        <end position="124"/>
    </location>
</feature>
<evidence type="ECO:0000256" key="2">
    <source>
        <dbReference type="SAM" id="MobiDB-lite"/>
    </source>
</evidence>
<reference evidence="4 5" key="1">
    <citation type="submission" date="2019-01" db="EMBL/GenBank/DDBJ databases">
        <title>Draft Genome and Complete Hox-Cluster Characterization of the Sterlet Sturgeon (Acipenser ruthenus).</title>
        <authorList>
            <person name="Wei Q."/>
        </authorList>
    </citation>
    <scope>NUCLEOTIDE SEQUENCE [LARGE SCALE GENOMIC DNA]</scope>
    <source>
        <strain evidence="4">WHYD16114868_AA</strain>
        <tissue evidence="4">Blood</tissue>
    </source>
</reference>
<dbReference type="InterPro" id="IPR035441">
    <property type="entry name" value="TFIIS/LEDGF_dom_sf"/>
</dbReference>
<dbReference type="Gene3D" id="1.20.930.10">
    <property type="entry name" value="Conserved domain common to transcription factors TFIIS, elongin A, CRSP70"/>
    <property type="match status" value="1"/>
</dbReference>
<dbReference type="GO" id="GO:0003746">
    <property type="term" value="F:translation elongation factor activity"/>
    <property type="evidence" value="ECO:0007669"/>
    <property type="project" value="UniProtKB-KW"/>
</dbReference>
<proteinExistence type="predicted"/>
<dbReference type="SUPFAM" id="SSF47676">
    <property type="entry name" value="Conserved domain common to transcription factors TFIIS, elongin A, CRSP70"/>
    <property type="match status" value="1"/>
</dbReference>